<reference evidence="3 4" key="1">
    <citation type="submission" date="2023-03" db="EMBL/GenBank/DDBJ databases">
        <title>Genome sequence of Lichtheimia ornata CBS 291.66.</title>
        <authorList>
            <person name="Mohabir J.T."/>
            <person name="Shea T.P."/>
            <person name="Kurbessoian T."/>
            <person name="Berby B."/>
            <person name="Fontaine J."/>
            <person name="Livny J."/>
            <person name="Gnirke A."/>
            <person name="Stajich J.E."/>
            <person name="Cuomo C.A."/>
        </authorList>
    </citation>
    <scope>NUCLEOTIDE SEQUENCE [LARGE SCALE GENOMIC DNA]</scope>
    <source>
        <strain evidence="3">CBS 291.66</strain>
    </source>
</reference>
<dbReference type="RefSeq" id="XP_058347063.1">
    <property type="nucleotide sequence ID" value="XM_058481932.1"/>
</dbReference>
<accession>A0AAD7Y111</accession>
<feature type="region of interest" description="Disordered" evidence="2">
    <location>
        <begin position="181"/>
        <end position="207"/>
    </location>
</feature>
<feature type="compositionally biased region" description="Basic residues" evidence="2">
    <location>
        <begin position="1"/>
        <end position="11"/>
    </location>
</feature>
<dbReference type="Proteomes" id="UP001234581">
    <property type="component" value="Unassembled WGS sequence"/>
</dbReference>
<dbReference type="EMBL" id="JARTCD010000005">
    <property type="protein sequence ID" value="KAJ8662150.1"/>
    <property type="molecule type" value="Genomic_DNA"/>
</dbReference>
<feature type="compositionally biased region" description="Low complexity" evidence="2">
    <location>
        <begin position="118"/>
        <end position="154"/>
    </location>
</feature>
<feature type="coiled-coil region" evidence="1">
    <location>
        <begin position="227"/>
        <end position="369"/>
    </location>
</feature>
<feature type="compositionally biased region" description="Low complexity" evidence="2">
    <location>
        <begin position="37"/>
        <end position="64"/>
    </location>
</feature>
<evidence type="ECO:0000313" key="3">
    <source>
        <dbReference type="EMBL" id="KAJ8662150.1"/>
    </source>
</evidence>
<comment type="caution">
    <text evidence="3">The sequence shown here is derived from an EMBL/GenBank/DDBJ whole genome shotgun (WGS) entry which is preliminary data.</text>
</comment>
<organism evidence="3 4">
    <name type="scientific">Lichtheimia ornata</name>
    <dbReference type="NCBI Taxonomy" id="688661"/>
    <lineage>
        <taxon>Eukaryota</taxon>
        <taxon>Fungi</taxon>
        <taxon>Fungi incertae sedis</taxon>
        <taxon>Mucoromycota</taxon>
        <taxon>Mucoromycotina</taxon>
        <taxon>Mucoromycetes</taxon>
        <taxon>Mucorales</taxon>
        <taxon>Lichtheimiaceae</taxon>
        <taxon>Lichtheimia</taxon>
    </lineage>
</organism>
<dbReference type="AlphaFoldDB" id="A0AAD7Y111"/>
<feature type="region of interest" description="Disordered" evidence="2">
    <location>
        <begin position="481"/>
        <end position="500"/>
    </location>
</feature>
<evidence type="ECO:0000256" key="1">
    <source>
        <dbReference type="SAM" id="Coils"/>
    </source>
</evidence>
<sequence length="681" mass="77840">MQQKQPPKRRSTLAELGIRPMSAISTNSRGPPPAPEPTAAVTRRASTAISTTTTTTKPTTTTTRRATKPRPLSMGPTTTSVAVPPSPTTTTKPRSARSSTTATATPKRRSLVPSTPDASPSPSRRGSSASNSTNSHKRMSLPATPSTSTSSMLTQQLKDLQKELARKEQQLEEKEQLINDLQQMQHSSSEKSSSADEPATPLLSSSSTLIPCATDTVTTPFEMDKIKSEYEQEIEQVRKQLHDMEAIKVKEQATLEEEISRRVSLELTAQHQKAIDQLEQDHEQRLQEQLQKTMSDYEERMQQLVKEHEDALAGAQKVAQEQLDAAIQEKKAIEAKLATLETSKSAIHLRRLETKLSENEAAFEDYKRQSQQITDALERRFRDEMQQLQSGSDDTANVWREKHRAQQLEIDRLQATNQDLEYKHAEAMAELGKKHQEDMEALIYKCETQEDEMDHQMQQIHTLLAQVDDLQNSLEAATRRLEERASSSSRKVSLEEPTRTENHRICEEKIHSQQLELEELHRRLTELRATHELQMNRLGNEKARELQELQKELKAVRDLLDKTKAEGQERFASLAAQHKKEIHIMHEQYQKVVNVKDRELEDNAYRIKALASVKQNELSFMRKSTNEKIERLEQEIEGYETRINQFERQTEELQQKYASCRDENDQLSSLLHQLQGEMQKH</sequence>
<evidence type="ECO:0000256" key="2">
    <source>
        <dbReference type="SAM" id="MobiDB-lite"/>
    </source>
</evidence>
<keyword evidence="1" id="KW-0175">Coiled coil</keyword>
<gene>
    <name evidence="3" type="ORF">O0I10_001843</name>
</gene>
<feature type="coiled-coil region" evidence="1">
    <location>
        <begin position="615"/>
        <end position="677"/>
    </location>
</feature>
<name>A0AAD7Y111_9FUNG</name>
<feature type="compositionally biased region" description="Low complexity" evidence="2">
    <location>
        <begin position="76"/>
        <end position="105"/>
    </location>
</feature>
<keyword evidence="4" id="KW-1185">Reference proteome</keyword>
<dbReference type="GeneID" id="83209261"/>
<evidence type="ECO:0000313" key="4">
    <source>
        <dbReference type="Proteomes" id="UP001234581"/>
    </source>
</evidence>
<feature type="region of interest" description="Disordered" evidence="2">
    <location>
        <begin position="1"/>
        <end position="155"/>
    </location>
</feature>
<protein>
    <submittedName>
        <fullName evidence="3">Uncharacterized protein</fullName>
    </submittedName>
</protein>
<proteinExistence type="predicted"/>